<feature type="repeat" description="ANK" evidence="10">
    <location>
        <begin position="1105"/>
        <end position="1137"/>
    </location>
</feature>
<dbReference type="InterPro" id="IPR002110">
    <property type="entry name" value="Ankyrin_rpt"/>
</dbReference>
<dbReference type="PROSITE" id="PS50088">
    <property type="entry name" value="ANK_REPEAT"/>
    <property type="match status" value="6"/>
</dbReference>
<feature type="compositionally biased region" description="Low complexity" evidence="13">
    <location>
        <begin position="351"/>
        <end position="369"/>
    </location>
</feature>
<accession>A0A8B8G1E7</accession>
<evidence type="ECO:0000259" key="14">
    <source>
        <dbReference type="PROSITE" id="PS50089"/>
    </source>
</evidence>
<dbReference type="InterPro" id="IPR058018">
    <property type="entry name" value="AAA_lid_TANC1/2"/>
</dbReference>
<evidence type="ECO:0000256" key="2">
    <source>
        <dbReference type="ARBA" id="ARBA00022737"/>
    </source>
</evidence>
<evidence type="ECO:0000256" key="6">
    <source>
        <dbReference type="ARBA" id="ARBA00023018"/>
    </source>
</evidence>
<feature type="repeat" description="ANK" evidence="10">
    <location>
        <begin position="1204"/>
        <end position="1236"/>
    </location>
</feature>
<dbReference type="SMART" id="SM00028">
    <property type="entry name" value="TPR"/>
    <property type="match status" value="2"/>
</dbReference>
<evidence type="ECO:0000256" key="7">
    <source>
        <dbReference type="ARBA" id="ARBA00023043"/>
    </source>
</evidence>
<sequence>MSRNSEASEYFGAQSIGETTATRMDESGDDYVLTPLAEDADGGAEDDGSVVAAEDYVQSLVTIESNWANDLAAIRKLLEEGVDGDETCPSCGMPFDKGKKRKLIDSCGHERCYACMFRNEGCPLCASAAAANVTDDDGAMKASKKSLVDEPIYAQNTRTNRSRVKTNGHFSPYVQSRQGSQELNHSPSRLPRPNRNLDEVMTQSCPTPPQNRRKFFLSPKTIRNQWSMRSGSRSPSDNALSVMSASTTIVTDPRRWSSVVLGKIRSLWSLRDDEGGTVKPRGSLSQRSCNSDTLYTRLGLLLSRDSNSRSFTEDVSLSSINSKPMSSNGSPVSTLTGSSETEHKAIKEQSSDSIGSLMSMSGQSNGSSSPLTRRHSITTLQAGSVDDLRPFKSRRQPTRRSARSGTIKGPIDPKVRFAQYRTSPQQQQQLQQQQLMLKPLFFEVPQQESDPLFLGREWLVQDISNALLHAQSSGVVVTGLPGTGKTAFVLQLVEHSCFGRLKSNLDVSTINGKDRPSLKNSQTIISEDVKSLATRVVAYHFCQADNNSTCLIPEFVHSLAAQLCQAPQLNIYRQHVLTELNLQDSLSMRECIVDPDAAFVRGVLEPLNVLSRLANTIGTDSLVIVIDGLCEAEYHRPDHGDTIASFLVKHMPKFPAWLKIVATLRTDLEEALPPLSLTKICVDVNSPNKENVVKDLMDYISFRVTNSASIQNNLISGTTGQFKFCQHLQTSSHGSFLFAKLTLDLIERGHLVAKSQSFKVLPITLAQIYQLHFNLRFPTTSSFEKVADILSVCLAALYPLTILEIYYSVNSLNVDEFISWEAFLQRFKLISGLLIKRLDNTYMFFHPSFREWLMRRDDSESKKFICDLRNGHSGIALRFSRLQAPLDSEKTLELGHHILKAHLYKNITLQDTSSRDLQANWMASVSSSVSSALCSMRNIYAPNIKVSRLLLLAGAAPDVQTDLLGQAPALCVYAYEGVYDMVALLLEFGASLNVSNSQGRTPLWMAASKGHIDVVKLLIEAGASPGLTDSARRCPLVEAAKNRHFNVVAFLLGCEWTVTNPRVEIDHIDASQQALVQAAGQGVDDVVEYLLDVAEVTVDGQDSLSGETALTLASSNGHKSTVVLLLDRGAQVSATNMKCMNALILAARDGQWEVVETLLHNGTHVDIVDSEQRTPLMMAASEDHSGIVELLLDSGADLSAKDRTGQTPLSWACLKGRVAIAQYLLDRGAPLDHADKSGKTALDLATLNGNPALVQLLLERGALIEHVDLYGMRPLDRAISCRNVPVVQNFLRRGAKLGPTTWNMASGKPDIMLVLLNKLLEDGNTLYRKGRLKEAAYRYIYALNKFPAENELDSTFKQLQINFYLNTSRCKRKLNEVNESIEFAEKVLKLKPSSFEAYYARAKALKDLRRFEDALADIQEAVRLVPPGNSDIRHVLFRLRDDVLNKLTLDALNPENAGPSSYL</sequence>
<dbReference type="PRINTS" id="PR01415">
    <property type="entry name" value="ANKYRIN"/>
</dbReference>
<feature type="compositionally biased region" description="Basic residues" evidence="13">
    <location>
        <begin position="391"/>
        <end position="402"/>
    </location>
</feature>
<keyword evidence="3 11" id="KW-0863">Zinc-finger</keyword>
<feature type="repeat" description="ANK" evidence="10">
    <location>
        <begin position="1138"/>
        <end position="1170"/>
    </location>
</feature>
<dbReference type="PROSITE" id="PS50089">
    <property type="entry name" value="ZF_RING_2"/>
    <property type="match status" value="1"/>
</dbReference>
<feature type="repeat" description="TPR" evidence="12">
    <location>
        <begin position="1395"/>
        <end position="1428"/>
    </location>
</feature>
<evidence type="ECO:0000256" key="3">
    <source>
        <dbReference type="ARBA" id="ARBA00022771"/>
    </source>
</evidence>
<keyword evidence="15" id="KW-1185">Reference proteome</keyword>
<keyword evidence="6" id="KW-0770">Synapse</keyword>
<feature type="region of interest" description="Disordered" evidence="13">
    <location>
        <begin position="151"/>
        <end position="196"/>
    </location>
</feature>
<gene>
    <name evidence="16" type="primary">LOC112687863</name>
</gene>
<name>A0A8B8G1E7_9HEMI</name>
<evidence type="ECO:0000256" key="10">
    <source>
        <dbReference type="PROSITE-ProRule" id="PRU00023"/>
    </source>
</evidence>
<dbReference type="PANTHER" id="PTHR24166:SF55">
    <property type="entry name" value="ROLLING PEBBLES, ISOFORM B"/>
    <property type="match status" value="1"/>
</dbReference>
<dbReference type="Pfam" id="PF24883">
    <property type="entry name" value="NPHP3_N"/>
    <property type="match status" value="1"/>
</dbReference>
<comment type="similarity">
    <text evidence="9">Belongs to the TANC family.</text>
</comment>
<reference evidence="16" key="1">
    <citation type="submission" date="2025-08" db="UniProtKB">
        <authorList>
            <consortium name="RefSeq"/>
        </authorList>
    </citation>
    <scope>IDENTIFICATION</scope>
    <source>
        <tissue evidence="16">Whole body</tissue>
    </source>
</reference>
<dbReference type="SUPFAM" id="SSF48403">
    <property type="entry name" value="Ankyrin repeat"/>
    <property type="match status" value="1"/>
</dbReference>
<protein>
    <submittedName>
        <fullName evidence="16">Protein TANC2 isoform X1</fullName>
    </submittedName>
</protein>
<dbReference type="Pfam" id="PF25521">
    <property type="entry name" value="WHD_TANC1"/>
    <property type="match status" value="1"/>
</dbReference>
<dbReference type="Gene3D" id="1.25.40.20">
    <property type="entry name" value="Ankyrin repeat-containing domain"/>
    <property type="match status" value="3"/>
</dbReference>
<dbReference type="Pfam" id="PF13181">
    <property type="entry name" value="TPR_8"/>
    <property type="match status" value="1"/>
</dbReference>
<dbReference type="Gene3D" id="1.25.40.10">
    <property type="entry name" value="Tetratricopeptide repeat domain"/>
    <property type="match status" value="1"/>
</dbReference>
<evidence type="ECO:0000256" key="5">
    <source>
        <dbReference type="ARBA" id="ARBA00022833"/>
    </source>
</evidence>
<feature type="repeat" description="ANK" evidence="10">
    <location>
        <begin position="1237"/>
        <end position="1269"/>
    </location>
</feature>
<feature type="repeat" description="ANK" evidence="10">
    <location>
        <begin position="1171"/>
        <end position="1203"/>
    </location>
</feature>
<comment type="subcellular location">
    <subcellularLocation>
        <location evidence="8">Postsynapse</location>
    </subcellularLocation>
</comment>
<dbReference type="Pfam" id="PF12796">
    <property type="entry name" value="Ank_2"/>
    <property type="match status" value="3"/>
</dbReference>
<keyword evidence="4 12" id="KW-0802">TPR repeat</keyword>
<evidence type="ECO:0000256" key="13">
    <source>
        <dbReference type="SAM" id="MobiDB-lite"/>
    </source>
</evidence>
<dbReference type="InterPro" id="IPR011990">
    <property type="entry name" value="TPR-like_helical_dom_sf"/>
</dbReference>
<feature type="repeat" description="ANK" evidence="10">
    <location>
        <begin position="998"/>
        <end position="1030"/>
    </location>
</feature>
<dbReference type="SUPFAM" id="SSF57850">
    <property type="entry name" value="RING/U-box"/>
    <property type="match status" value="1"/>
</dbReference>
<dbReference type="GO" id="GO:0098794">
    <property type="term" value="C:postsynapse"/>
    <property type="evidence" value="ECO:0007669"/>
    <property type="project" value="UniProtKB-SubCell"/>
</dbReference>
<evidence type="ECO:0000313" key="15">
    <source>
        <dbReference type="Proteomes" id="UP000694846"/>
    </source>
</evidence>
<keyword evidence="7 10" id="KW-0040">ANK repeat</keyword>
<feature type="compositionally biased region" description="Polar residues" evidence="13">
    <location>
        <begin position="173"/>
        <end position="187"/>
    </location>
</feature>
<dbReference type="SMART" id="SM00248">
    <property type="entry name" value="ANK"/>
    <property type="match status" value="9"/>
</dbReference>
<evidence type="ECO:0000256" key="9">
    <source>
        <dbReference type="ARBA" id="ARBA00038259"/>
    </source>
</evidence>
<organism evidence="15 16">
    <name type="scientific">Sipha flava</name>
    <name type="common">yellow sugarcane aphid</name>
    <dbReference type="NCBI Taxonomy" id="143950"/>
    <lineage>
        <taxon>Eukaryota</taxon>
        <taxon>Metazoa</taxon>
        <taxon>Ecdysozoa</taxon>
        <taxon>Arthropoda</taxon>
        <taxon>Hexapoda</taxon>
        <taxon>Insecta</taxon>
        <taxon>Pterygota</taxon>
        <taxon>Neoptera</taxon>
        <taxon>Paraneoptera</taxon>
        <taxon>Hemiptera</taxon>
        <taxon>Sternorrhyncha</taxon>
        <taxon>Aphidomorpha</taxon>
        <taxon>Aphidoidea</taxon>
        <taxon>Aphididae</taxon>
        <taxon>Sipha</taxon>
    </lineage>
</organism>
<feature type="domain" description="RING-type" evidence="14">
    <location>
        <begin position="88"/>
        <end position="125"/>
    </location>
</feature>
<keyword evidence="2" id="KW-0677">Repeat</keyword>
<dbReference type="SUPFAM" id="SSF48452">
    <property type="entry name" value="TPR-like"/>
    <property type="match status" value="1"/>
</dbReference>
<dbReference type="GO" id="GO:0008270">
    <property type="term" value="F:zinc ion binding"/>
    <property type="evidence" value="ECO:0007669"/>
    <property type="project" value="UniProtKB-KW"/>
</dbReference>
<evidence type="ECO:0000256" key="12">
    <source>
        <dbReference type="PROSITE-ProRule" id="PRU00339"/>
    </source>
</evidence>
<keyword evidence="5" id="KW-0862">Zinc</keyword>
<dbReference type="OrthoDB" id="5958958at2759"/>
<dbReference type="InterPro" id="IPR050889">
    <property type="entry name" value="Dendritic_Spine_Reg/Scaffold"/>
</dbReference>
<dbReference type="InterPro" id="IPR027417">
    <property type="entry name" value="P-loop_NTPase"/>
</dbReference>
<dbReference type="Proteomes" id="UP000694846">
    <property type="component" value="Unplaced"/>
</dbReference>
<dbReference type="InterPro" id="IPR058056">
    <property type="entry name" value="WH_TANC1/2"/>
</dbReference>
<dbReference type="InterPro" id="IPR019734">
    <property type="entry name" value="TPR_rpt"/>
</dbReference>
<dbReference type="PANTHER" id="PTHR24166">
    <property type="entry name" value="ROLLING PEBBLES, ISOFORM B"/>
    <property type="match status" value="1"/>
</dbReference>
<feature type="region of interest" description="Disordered" evidence="13">
    <location>
        <begin position="1"/>
        <end position="25"/>
    </location>
</feature>
<feature type="compositionally biased region" description="Basic and acidic residues" evidence="13">
    <location>
        <begin position="340"/>
        <end position="350"/>
    </location>
</feature>
<evidence type="ECO:0000256" key="1">
    <source>
        <dbReference type="ARBA" id="ARBA00022553"/>
    </source>
</evidence>
<evidence type="ECO:0000256" key="8">
    <source>
        <dbReference type="ARBA" id="ARBA00034110"/>
    </source>
</evidence>
<evidence type="ECO:0000313" key="16">
    <source>
        <dbReference type="RefSeq" id="XP_025416613.1"/>
    </source>
</evidence>
<dbReference type="Pfam" id="PF13637">
    <property type="entry name" value="Ank_4"/>
    <property type="match status" value="1"/>
</dbReference>
<evidence type="ECO:0000256" key="11">
    <source>
        <dbReference type="PROSITE-ProRule" id="PRU00175"/>
    </source>
</evidence>
<dbReference type="PROSITE" id="PS50005">
    <property type="entry name" value="TPR"/>
    <property type="match status" value="1"/>
</dbReference>
<feature type="compositionally biased region" description="Polar residues" evidence="13">
    <location>
        <begin position="317"/>
        <end position="339"/>
    </location>
</feature>
<dbReference type="CTD" id="39368"/>
<dbReference type="SUPFAM" id="SSF52540">
    <property type="entry name" value="P-loop containing nucleoside triphosphate hydrolases"/>
    <property type="match status" value="1"/>
</dbReference>
<keyword evidence="3 11" id="KW-0479">Metal-binding</keyword>
<dbReference type="InterPro" id="IPR056884">
    <property type="entry name" value="NPHP3-like_N"/>
</dbReference>
<dbReference type="InterPro" id="IPR036770">
    <property type="entry name" value="Ankyrin_rpt-contain_sf"/>
</dbReference>
<dbReference type="PROSITE" id="PS50297">
    <property type="entry name" value="ANK_REP_REGION"/>
    <property type="match status" value="5"/>
</dbReference>
<dbReference type="GeneID" id="112687863"/>
<feature type="region of interest" description="Disordered" evidence="13">
    <location>
        <begin position="317"/>
        <end position="413"/>
    </location>
</feature>
<dbReference type="RefSeq" id="XP_025416613.1">
    <property type="nucleotide sequence ID" value="XM_025560828.1"/>
</dbReference>
<proteinExistence type="inferred from homology"/>
<keyword evidence="1" id="KW-0597">Phosphoprotein</keyword>
<dbReference type="Pfam" id="PF25520">
    <property type="entry name" value="AAA_lid_TANC1"/>
    <property type="match status" value="1"/>
</dbReference>
<dbReference type="InterPro" id="IPR001841">
    <property type="entry name" value="Znf_RING"/>
</dbReference>
<evidence type="ECO:0000256" key="4">
    <source>
        <dbReference type="ARBA" id="ARBA00022803"/>
    </source>
</evidence>